<reference evidence="2" key="2">
    <citation type="journal article" date="2014" name="ISME J.">
        <title>Microbial stratification in low pH oxic and suboxic macroscopic growths along an acid mine drainage.</title>
        <authorList>
            <person name="Mendez-Garcia C."/>
            <person name="Mesa V."/>
            <person name="Sprenger R.R."/>
            <person name="Richter M."/>
            <person name="Diez M.S."/>
            <person name="Solano J."/>
            <person name="Bargiela R."/>
            <person name="Golyshina O.V."/>
            <person name="Manteca A."/>
            <person name="Ramos J.L."/>
            <person name="Gallego J.R."/>
            <person name="Llorente I."/>
            <person name="Martins Dos Santos V.A."/>
            <person name="Jensen O.N."/>
            <person name="Pelaez A.I."/>
            <person name="Sanchez J."/>
            <person name="Ferrer M."/>
        </authorList>
    </citation>
    <scope>NUCLEOTIDE SEQUENCE</scope>
</reference>
<dbReference type="Pfam" id="PF02601">
    <property type="entry name" value="Exonuc_VII_L"/>
    <property type="match status" value="1"/>
</dbReference>
<dbReference type="EMBL" id="AUZX01010816">
    <property type="protein sequence ID" value="EQD46111.1"/>
    <property type="molecule type" value="Genomic_DNA"/>
</dbReference>
<feature type="domain" description="Exonuclease VII large subunit C-terminal" evidence="1">
    <location>
        <begin position="2"/>
        <end position="75"/>
    </location>
</feature>
<dbReference type="GO" id="GO:0009318">
    <property type="term" value="C:exodeoxyribonuclease VII complex"/>
    <property type="evidence" value="ECO:0007669"/>
    <property type="project" value="InterPro"/>
</dbReference>
<dbReference type="GO" id="GO:0006308">
    <property type="term" value="P:DNA catabolic process"/>
    <property type="evidence" value="ECO:0007669"/>
    <property type="project" value="InterPro"/>
</dbReference>
<dbReference type="EC" id="3.1.11.6" evidence="2"/>
<evidence type="ECO:0000259" key="1">
    <source>
        <dbReference type="Pfam" id="PF02601"/>
    </source>
</evidence>
<gene>
    <name evidence="2" type="ORF">B1A_14726</name>
</gene>
<dbReference type="PANTHER" id="PTHR30008">
    <property type="entry name" value="EXODEOXYRIBONUCLEASE 7 LARGE SUBUNIT"/>
    <property type="match status" value="1"/>
</dbReference>
<accession>T0ZDB8</accession>
<evidence type="ECO:0000313" key="2">
    <source>
        <dbReference type="EMBL" id="EQD46111.1"/>
    </source>
</evidence>
<dbReference type="GO" id="GO:0008855">
    <property type="term" value="F:exodeoxyribonuclease VII activity"/>
    <property type="evidence" value="ECO:0007669"/>
    <property type="project" value="UniProtKB-EC"/>
</dbReference>
<feature type="non-terminal residue" evidence="2">
    <location>
        <position position="75"/>
    </location>
</feature>
<proteinExistence type="predicted"/>
<keyword evidence="2" id="KW-0378">Hydrolase</keyword>
<dbReference type="InterPro" id="IPR003753">
    <property type="entry name" value="Exonuc_VII_L"/>
</dbReference>
<dbReference type="PANTHER" id="PTHR30008:SF0">
    <property type="entry name" value="EXODEOXYRIBONUCLEASE 7 LARGE SUBUNIT"/>
    <property type="match status" value="1"/>
</dbReference>
<dbReference type="AlphaFoldDB" id="T0ZDB8"/>
<reference evidence="2" key="1">
    <citation type="submission" date="2013-08" db="EMBL/GenBank/DDBJ databases">
        <authorList>
            <person name="Mendez C."/>
            <person name="Richter M."/>
            <person name="Ferrer M."/>
            <person name="Sanchez J."/>
        </authorList>
    </citation>
    <scope>NUCLEOTIDE SEQUENCE</scope>
</reference>
<dbReference type="InterPro" id="IPR020579">
    <property type="entry name" value="Exonuc_VII_lsu_C"/>
</dbReference>
<organism evidence="2">
    <name type="scientific">mine drainage metagenome</name>
    <dbReference type="NCBI Taxonomy" id="410659"/>
    <lineage>
        <taxon>unclassified sequences</taxon>
        <taxon>metagenomes</taxon>
        <taxon>ecological metagenomes</taxon>
    </lineage>
</organism>
<protein>
    <submittedName>
        <fullName evidence="2">Exonuclease VII, large subunit</fullName>
        <ecNumber evidence="2">3.1.11.6</ecNumber>
    </submittedName>
</protein>
<sequence length="75" mass="7777">MRVYPVPVQGAAAAPAIVEALALASARADCDVLILARGGGSLEDLWAFNDERVARAIRACSVPVVSGVGHEIDFT</sequence>
<name>T0ZDB8_9ZZZZ</name>
<keyword evidence="2" id="KW-0269">Exonuclease</keyword>
<comment type="caution">
    <text evidence="2">The sequence shown here is derived from an EMBL/GenBank/DDBJ whole genome shotgun (WGS) entry which is preliminary data.</text>
</comment>
<keyword evidence="2" id="KW-0540">Nuclease</keyword>